<sequence length="58" mass="5743">MTVVSTLGRGAASGLSGAFVWVAVSVLAYGTPAPRRAALFGVALGLLVALTTAVAKVR</sequence>
<keyword evidence="1" id="KW-0472">Membrane</keyword>
<dbReference type="RefSeq" id="WP_176791197.1">
    <property type="nucleotide sequence ID" value="NZ_FNQT01000001.1"/>
</dbReference>
<dbReference type="EMBL" id="FNQT01000001">
    <property type="protein sequence ID" value="SDZ97693.1"/>
    <property type="molecule type" value="Genomic_DNA"/>
</dbReference>
<dbReference type="STRING" id="555874.SAMN04488065_1514"/>
<keyword evidence="1" id="KW-1133">Transmembrane helix</keyword>
<name>A0A1H3XED2_9EURY</name>
<feature type="transmembrane region" description="Helical" evidence="1">
    <location>
        <begin position="37"/>
        <end position="55"/>
    </location>
</feature>
<reference evidence="2 3" key="1">
    <citation type="submission" date="2016-10" db="EMBL/GenBank/DDBJ databases">
        <authorList>
            <person name="de Groot N.N."/>
        </authorList>
    </citation>
    <scope>NUCLEOTIDE SEQUENCE [LARGE SCALE GENOMIC DNA]</scope>
    <source>
        <strain evidence="2 3">CGMCC 1.8712</strain>
    </source>
</reference>
<dbReference type="AlphaFoldDB" id="A0A1H3XED2"/>
<dbReference type="Proteomes" id="UP000236755">
    <property type="component" value="Unassembled WGS sequence"/>
</dbReference>
<evidence type="ECO:0000313" key="2">
    <source>
        <dbReference type="EMBL" id="SDZ97693.1"/>
    </source>
</evidence>
<protein>
    <submittedName>
        <fullName evidence="2">Uncharacterized protein</fullName>
    </submittedName>
</protein>
<evidence type="ECO:0000256" key="1">
    <source>
        <dbReference type="SAM" id="Phobius"/>
    </source>
</evidence>
<organism evidence="2 3">
    <name type="scientific">Haloplanus vescus</name>
    <dbReference type="NCBI Taxonomy" id="555874"/>
    <lineage>
        <taxon>Archaea</taxon>
        <taxon>Methanobacteriati</taxon>
        <taxon>Methanobacteriota</taxon>
        <taxon>Stenosarchaea group</taxon>
        <taxon>Halobacteria</taxon>
        <taxon>Halobacteriales</taxon>
        <taxon>Haloferacaceae</taxon>
        <taxon>Haloplanus</taxon>
    </lineage>
</organism>
<keyword evidence="3" id="KW-1185">Reference proteome</keyword>
<accession>A0A1H3XED2</accession>
<keyword evidence="1" id="KW-0812">Transmembrane</keyword>
<gene>
    <name evidence="2" type="ORF">SAMN04488065_1514</name>
</gene>
<feature type="transmembrane region" description="Helical" evidence="1">
    <location>
        <begin position="12"/>
        <end position="31"/>
    </location>
</feature>
<proteinExistence type="predicted"/>
<evidence type="ECO:0000313" key="3">
    <source>
        <dbReference type="Proteomes" id="UP000236755"/>
    </source>
</evidence>